<keyword evidence="2" id="KW-0472">Membrane</keyword>
<gene>
    <name evidence="5" type="ORF">GFD18_09865</name>
</gene>
<protein>
    <recommendedName>
        <fullName evidence="7">Bacterial Ig-like domain (Group 4)</fullName>
    </recommendedName>
</protein>
<dbReference type="Pfam" id="PF07532">
    <property type="entry name" value="Big_4"/>
    <property type="match status" value="4"/>
</dbReference>
<evidence type="ECO:0000256" key="2">
    <source>
        <dbReference type="SAM" id="Phobius"/>
    </source>
</evidence>
<dbReference type="InterPro" id="IPR035940">
    <property type="entry name" value="CAP_sf"/>
</dbReference>
<dbReference type="InterPro" id="IPR011081">
    <property type="entry name" value="Big_4"/>
</dbReference>
<feature type="region of interest" description="Disordered" evidence="1">
    <location>
        <begin position="799"/>
        <end position="839"/>
    </location>
</feature>
<evidence type="ECO:0000313" key="5">
    <source>
        <dbReference type="EMBL" id="NEH12374.1"/>
    </source>
</evidence>
<dbReference type="Pfam" id="PF00188">
    <property type="entry name" value="CAP"/>
    <property type="match status" value="1"/>
</dbReference>
<feature type="domain" description="Bacterial Ig-like" evidence="4">
    <location>
        <begin position="572"/>
        <end position="631"/>
    </location>
</feature>
<evidence type="ECO:0000256" key="1">
    <source>
        <dbReference type="SAM" id="MobiDB-lite"/>
    </source>
</evidence>
<organism evidence="5 6">
    <name type="scientific">Bifidobacterium saimiriisciurei</name>
    <dbReference type="NCBI Taxonomy" id="2661627"/>
    <lineage>
        <taxon>Bacteria</taxon>
        <taxon>Bacillati</taxon>
        <taxon>Actinomycetota</taxon>
        <taxon>Actinomycetes</taxon>
        <taxon>Bifidobacteriales</taxon>
        <taxon>Bifidobacteriaceae</taxon>
        <taxon>Bifidobacterium</taxon>
    </lineage>
</organism>
<sequence length="887" mass="93395">MPAFMRSLRSVVGPVGCARRPEAEGNAMSLDSLTAERKESRMGGWKKKMVGVLAAVATVATMGLTAVTANAADEVGTDAAAKGNVYQALEYLQDLNTLRASTNRRPLTLQQIADAKNTDNNTTVYTASNVASNPADGSAVPALKVNSDMMTWAQARANELAKQGSISHDDMYNGKPDWYKCNNSSFAQCTGGLNLAESSEFKGGYVFGPEALAIGYPDMAGYENSHNPVNSWYSELDYEIKNPNASASDLRKWRQGYGHYLTEVSPLADIAGFGVAKVTSGQWKGATISVLEIGNSKTAEGKTQSVEDALKEYAPKKTITSVDNPAAIDVDSSTTKPTAQLPAKVTAHYSDNTSGNVDVTWDVIPDSWNADRDAHTVTVEGTVDGYEKKVTATLNVADATITSATLDNGKTELDVTTPSGTDPAKQLPAKGKIVWSNGDETTPAITWTTSEQYKDRNGGTYDLTGTIAGTTATVTAHVTVKAATIESVENPADRSTTEGVVPALPESAKVTWSNGDSSNELVVWNEPENFKDLFNKAGETVTMNGEIKGHSDKKVRVKIAVTAATIESVTAPKDVTINAGDKLGLHDTVTAKLSNGNDSQVSVQWKTDGVDFSNRTGKDKTVTVKGEIAGYTPGVDVKVTIRSAKATSATVKGDTTITVDSGKKPELPKEATVTWNDGGKDSAETITWDAFDKWQNRDGGEFTVNGKAAGQAVSVTVKVNAATVKLVENGVDIPTTVGKAPQLPKTVKVHWSNGDVTDEPAVWNTVPADSYAKAGSFSVEGKTTVKGADYALKANVTVREASNGGNENKPTPNPGASTKPGSTTTTSPNPTPSPNKTQVATNTATNASKQGSQLSRTGAAIGGIVAVVVILAAIAGLVFYMKSKRTH</sequence>
<dbReference type="EMBL" id="WHZU01000019">
    <property type="protein sequence ID" value="NEH12374.1"/>
    <property type="molecule type" value="Genomic_DNA"/>
</dbReference>
<feature type="compositionally biased region" description="Low complexity" evidence="1">
    <location>
        <begin position="814"/>
        <end position="828"/>
    </location>
</feature>
<comment type="caution">
    <text evidence="5">The sequence shown here is derived from an EMBL/GenBank/DDBJ whole genome shotgun (WGS) entry which is preliminary data.</text>
</comment>
<feature type="domain" description="Bacterial Ig-like" evidence="4">
    <location>
        <begin position="412"/>
        <end position="470"/>
    </location>
</feature>
<accession>A0ABX0CB95</accession>
<dbReference type="SUPFAM" id="SSF55797">
    <property type="entry name" value="PR-1-like"/>
    <property type="match status" value="1"/>
</dbReference>
<evidence type="ECO:0000259" key="4">
    <source>
        <dbReference type="Pfam" id="PF07532"/>
    </source>
</evidence>
<keyword evidence="2" id="KW-1133">Transmembrane helix</keyword>
<dbReference type="InterPro" id="IPR014044">
    <property type="entry name" value="CAP_dom"/>
</dbReference>
<feature type="transmembrane region" description="Helical" evidence="2">
    <location>
        <begin position="859"/>
        <end position="881"/>
    </location>
</feature>
<feature type="transmembrane region" description="Helical" evidence="2">
    <location>
        <begin position="50"/>
        <end position="69"/>
    </location>
</feature>
<evidence type="ECO:0000313" key="6">
    <source>
        <dbReference type="Proteomes" id="UP000475155"/>
    </source>
</evidence>
<keyword evidence="2" id="KW-0812">Transmembrane</keyword>
<feature type="domain" description="Bacterial Ig-like" evidence="4">
    <location>
        <begin position="733"/>
        <end position="782"/>
    </location>
</feature>
<dbReference type="Proteomes" id="UP000475155">
    <property type="component" value="Unassembled WGS sequence"/>
</dbReference>
<feature type="domain" description="Bacterial Ig-like" evidence="4">
    <location>
        <begin position="338"/>
        <end position="386"/>
    </location>
</feature>
<dbReference type="Gene3D" id="3.40.33.10">
    <property type="entry name" value="CAP"/>
    <property type="match status" value="1"/>
</dbReference>
<keyword evidence="6" id="KW-1185">Reference proteome</keyword>
<evidence type="ECO:0000259" key="3">
    <source>
        <dbReference type="Pfam" id="PF00188"/>
    </source>
</evidence>
<name>A0ABX0CB95_9BIFI</name>
<feature type="domain" description="SCP" evidence="3">
    <location>
        <begin position="137"/>
        <end position="281"/>
    </location>
</feature>
<proteinExistence type="predicted"/>
<evidence type="ECO:0008006" key="7">
    <source>
        <dbReference type="Google" id="ProtNLM"/>
    </source>
</evidence>
<reference evidence="5 6" key="1">
    <citation type="submission" date="2019-10" db="EMBL/GenBank/DDBJ databases">
        <title>Bifidobacterium from non-human primates.</title>
        <authorList>
            <person name="Modesto M."/>
        </authorList>
    </citation>
    <scope>NUCLEOTIDE SEQUENCE [LARGE SCALE GENOMIC DNA]</scope>
    <source>
        <strain evidence="5 6">SMA1</strain>
    </source>
</reference>